<keyword evidence="2 5" id="KW-0812">Transmembrane</keyword>
<evidence type="ECO:0000313" key="7">
    <source>
        <dbReference type="EMBL" id="TYZ24017.1"/>
    </source>
</evidence>
<feature type="domain" description="Translocation and assembly module TamB C-terminal" evidence="6">
    <location>
        <begin position="1118"/>
        <end position="1438"/>
    </location>
</feature>
<dbReference type="Proteomes" id="UP000323646">
    <property type="component" value="Unassembled WGS sequence"/>
</dbReference>
<feature type="transmembrane region" description="Helical" evidence="5">
    <location>
        <begin position="15"/>
        <end position="36"/>
    </location>
</feature>
<dbReference type="PANTHER" id="PTHR36985">
    <property type="entry name" value="TRANSLOCATION AND ASSEMBLY MODULE SUBUNIT TAMB"/>
    <property type="match status" value="1"/>
</dbReference>
<evidence type="ECO:0000256" key="1">
    <source>
        <dbReference type="ARBA" id="ARBA00004167"/>
    </source>
</evidence>
<evidence type="ECO:0000259" key="6">
    <source>
        <dbReference type="Pfam" id="PF04357"/>
    </source>
</evidence>
<evidence type="ECO:0000256" key="3">
    <source>
        <dbReference type="ARBA" id="ARBA00022989"/>
    </source>
</evidence>
<keyword evidence="8" id="KW-1185">Reference proteome</keyword>
<gene>
    <name evidence="7" type="ORF">FZ040_04665</name>
</gene>
<evidence type="ECO:0000256" key="2">
    <source>
        <dbReference type="ARBA" id="ARBA00022692"/>
    </source>
</evidence>
<evidence type="ECO:0000313" key="8">
    <source>
        <dbReference type="Proteomes" id="UP000323646"/>
    </source>
</evidence>
<comment type="subcellular location">
    <subcellularLocation>
        <location evidence="1">Membrane</location>
        <topology evidence="1">Single-pass membrane protein</topology>
    </subcellularLocation>
</comment>
<dbReference type="EMBL" id="VTOY01000002">
    <property type="protein sequence ID" value="TYZ24017.1"/>
    <property type="molecule type" value="Genomic_DNA"/>
</dbReference>
<dbReference type="GO" id="GO:0005886">
    <property type="term" value="C:plasma membrane"/>
    <property type="evidence" value="ECO:0007669"/>
    <property type="project" value="InterPro"/>
</dbReference>
<accession>A0A5D6W7Q0</accession>
<evidence type="ECO:0000256" key="4">
    <source>
        <dbReference type="ARBA" id="ARBA00023136"/>
    </source>
</evidence>
<dbReference type="Pfam" id="PF04357">
    <property type="entry name" value="TamB"/>
    <property type="match status" value="2"/>
</dbReference>
<name>A0A5D6W7Q0_9FIRM</name>
<dbReference type="PANTHER" id="PTHR36985:SF1">
    <property type="entry name" value="TRANSLOCATION AND ASSEMBLY MODULE SUBUNIT TAMB"/>
    <property type="match status" value="1"/>
</dbReference>
<proteinExistence type="predicted"/>
<organism evidence="7 8">
    <name type="scientific">Selenomonas ruminis</name>
    <dbReference type="NCBI Taxonomy" id="2593411"/>
    <lineage>
        <taxon>Bacteria</taxon>
        <taxon>Bacillati</taxon>
        <taxon>Bacillota</taxon>
        <taxon>Negativicutes</taxon>
        <taxon>Selenomonadales</taxon>
        <taxon>Selenomonadaceae</taxon>
        <taxon>Selenomonas</taxon>
    </lineage>
</organism>
<dbReference type="InterPro" id="IPR007452">
    <property type="entry name" value="TamB_C"/>
</dbReference>
<dbReference type="GO" id="GO:0097347">
    <property type="term" value="C:TAM protein secretion complex"/>
    <property type="evidence" value="ECO:0007669"/>
    <property type="project" value="TreeGrafter"/>
</dbReference>
<sequence>MERLFEGIIMKRKTIGILAAVLGIVFLGLAGLWYYMQTSAFMETAGQTAASTASEMLGVRIDVGSIEVKSLRTLEVHDVAVYDKQAEIIARADKAQVTYRLLSALSAPAEAVKEVTVSDVEAVIAQRDDGSWNFEDLISKTPGGQKFHGMVRVENGRVIGRMQGKELTLEKVNGSLDMADYPVMKAEVSGENQGTQVEASGTFDEDRQIVNAKINNMDLGSYLGLVPDGLIPQDVSITGGKVETAQIHAFRNGGKLSFTGDADFADGAVHIMETDVTGIKGHAAFTDAEALVSVEADADGQHAKAHGKIRFDTGDPYLDLTASSESFDPSRILKNLPYQGAASFDVKVRGTFKNPSIEGQVKVAEGSAMDIPFQNLSAKVRYQDQNVFVKDMRVQVFGGKAEGEAAIAADNLSYTAHVKATGIDMGLLSEIVPQASVVTGKATADVGISGVGTSLEQLQAYGSAKLENGTYGALPIENINTSFYLAGDNLQLDFLSINLPNHSRLAAEGTITGLLTSPKLDLTYYGAHFDLSLLQKVEPNADVTGLSDFKGTVQGDLANPQVAVNFSGLKGTLFKQPFDSLKLKASGSLDGVNIDDFLMEKDGKEVWRVAGSIGFTGERKLNLQIDTMGARMEDIAALVAPDQPITGNVDNIIKFTGTLDNPKGVGYIHFYRGSYRGVLLSGMDGDYFLEDGVVRLQDFHAYSPMVDMILNGTIDQNRNLSMKVEAKDIDLKRIEHKLPYEVSGHGTFKGYIKGNVDRPEFYGLLDAPDIVLNAQEIKNLHGMVKYRNGNVDIDQFGFEQNGGTYDAVASINTETKAITGEVVVQNADVNAITALLNQKNDLVQGRLNCSATLAGNVDNPQVAVYGSMPKGTVGGYDVHDVDIDIQLADQVVAVKKIEGKQGSNGLFSLSGTAGLAAEQPLQGKLSASDLEMGMFAKAAGIQANVIGTADIEATFGGVVPNPSADVTISGHNGGVQGSTFDNLNGVFHLKNGLITVDTLTVQKVTGVKTYQASAKGIIPSRALFADENEQLDDIEQIQLTVSLDQADLSLLPTVSKQVDWAVGATTGNLKIHGTLAHPLVDGTVGLTNGAVKWKMLEKPMTDMNAKITFAGSKVTVQDFSGKMGEGTYSLTGFVLLDGVSPDKYDFTLKADKLDIQSDLFRGPITGEIHVFDTDFYGRHMPKISGTVDFQNCMVSVPAIPDGDSDLPDAVLDVQVNVGDKVHFYSSYLYDLYLGGQFHIGGIVSHPKMSGSLQVKRGGTINYLKTEFKIREGLATFDQVASFLPSIDFFADTRLTQAKVFLSAKGPLDKMEIKLTSSPEMSQTQIIQLLTLRDAYKNGQKNMNAGDMLSVGIQMSFLSEVEDILRDFLFLDQFTISRGSGSIYDRHDLENETNKYDFNVQMGKYISDRVMVKYTRSLGGQNVNRYGLQYDFNDKLGLTFDREGSGYIVGLEARMSF</sequence>
<evidence type="ECO:0000256" key="5">
    <source>
        <dbReference type="SAM" id="Phobius"/>
    </source>
</evidence>
<reference evidence="7 8" key="1">
    <citation type="submission" date="2019-08" db="EMBL/GenBank/DDBJ databases">
        <title>Selenomonas sp. mPRGC5 and Selenomonas sp. mPRGC8 isolated from ruminal fluid of dairy goat (Capra hircus).</title>
        <authorList>
            <person name="Poothong S."/>
            <person name="Nuengjamnong C."/>
            <person name="Tanasupawat S."/>
        </authorList>
    </citation>
    <scope>NUCLEOTIDE SEQUENCE [LARGE SCALE GENOMIC DNA]</scope>
    <source>
        <strain evidence="8">mPRGC5</strain>
    </source>
</reference>
<comment type="caution">
    <text evidence="7">The sequence shown here is derived from an EMBL/GenBank/DDBJ whole genome shotgun (WGS) entry which is preliminary data.</text>
</comment>
<dbReference type="GO" id="GO:0009306">
    <property type="term" value="P:protein secretion"/>
    <property type="evidence" value="ECO:0007669"/>
    <property type="project" value="InterPro"/>
</dbReference>
<feature type="domain" description="Translocation and assembly module TamB C-terminal" evidence="6">
    <location>
        <begin position="297"/>
        <end position="486"/>
    </location>
</feature>
<keyword evidence="4 5" id="KW-0472">Membrane</keyword>
<dbReference type="OrthoDB" id="3034030at2"/>
<protein>
    <recommendedName>
        <fullName evidence="6">Translocation and assembly module TamB C-terminal domain-containing protein</fullName>
    </recommendedName>
</protein>
<keyword evidence="3 5" id="KW-1133">Transmembrane helix</keyword>